<dbReference type="RefSeq" id="WP_189031615.1">
    <property type="nucleotide sequence ID" value="NZ_BMNE01000005.1"/>
</dbReference>
<protein>
    <recommendedName>
        <fullName evidence="4">DUF2613 domain-containing protein</fullName>
    </recommendedName>
</protein>
<name>A0ABQ2KNT9_9NOCA</name>
<dbReference type="Proteomes" id="UP000658127">
    <property type="component" value="Unassembled WGS sequence"/>
</dbReference>
<dbReference type="EMBL" id="BMNE01000005">
    <property type="protein sequence ID" value="GGN87944.1"/>
    <property type="molecule type" value="Genomic_DNA"/>
</dbReference>
<evidence type="ECO:0008006" key="4">
    <source>
        <dbReference type="Google" id="ProtNLM"/>
    </source>
</evidence>
<evidence type="ECO:0000313" key="3">
    <source>
        <dbReference type="Proteomes" id="UP000658127"/>
    </source>
</evidence>
<feature type="region of interest" description="Disordered" evidence="1">
    <location>
        <begin position="33"/>
        <end position="56"/>
    </location>
</feature>
<dbReference type="Pfam" id="PF11021">
    <property type="entry name" value="DUF2613"/>
    <property type="match status" value="1"/>
</dbReference>
<accession>A0ABQ2KNT9</accession>
<proteinExistence type="predicted"/>
<keyword evidence="3" id="KW-1185">Reference proteome</keyword>
<reference evidence="3" key="1">
    <citation type="journal article" date="2019" name="Int. J. Syst. Evol. Microbiol.">
        <title>The Global Catalogue of Microorganisms (GCM) 10K type strain sequencing project: providing services to taxonomists for standard genome sequencing and annotation.</title>
        <authorList>
            <consortium name="The Broad Institute Genomics Platform"/>
            <consortium name="The Broad Institute Genome Sequencing Center for Infectious Disease"/>
            <person name="Wu L."/>
            <person name="Ma J."/>
        </authorList>
    </citation>
    <scope>NUCLEOTIDE SEQUENCE [LARGE SCALE GENOMIC DNA]</scope>
    <source>
        <strain evidence="3">CGMCC 4.7329</strain>
    </source>
</reference>
<gene>
    <name evidence="2" type="ORF">GCM10011610_44780</name>
</gene>
<evidence type="ECO:0000313" key="2">
    <source>
        <dbReference type="EMBL" id="GGN87944.1"/>
    </source>
</evidence>
<sequence length="56" mass="5437">MKFAVPGLISGLAGAILGVIAVLGITAGAQQNSIPAPETTADPGSSVLGNVQYGSR</sequence>
<dbReference type="InterPro" id="IPR022566">
    <property type="entry name" value="DUF2613"/>
</dbReference>
<feature type="compositionally biased region" description="Polar residues" evidence="1">
    <location>
        <begin position="47"/>
        <end position="56"/>
    </location>
</feature>
<evidence type="ECO:0000256" key="1">
    <source>
        <dbReference type="SAM" id="MobiDB-lite"/>
    </source>
</evidence>
<comment type="caution">
    <text evidence="2">The sequence shown here is derived from an EMBL/GenBank/DDBJ whole genome shotgun (WGS) entry which is preliminary data.</text>
</comment>
<organism evidence="2 3">
    <name type="scientific">Nocardia rhizosphaerihabitans</name>
    <dbReference type="NCBI Taxonomy" id="1691570"/>
    <lineage>
        <taxon>Bacteria</taxon>
        <taxon>Bacillati</taxon>
        <taxon>Actinomycetota</taxon>
        <taxon>Actinomycetes</taxon>
        <taxon>Mycobacteriales</taxon>
        <taxon>Nocardiaceae</taxon>
        <taxon>Nocardia</taxon>
    </lineage>
</organism>